<evidence type="ECO:0000256" key="12">
    <source>
        <dbReference type="SAM" id="SignalP"/>
    </source>
</evidence>
<evidence type="ECO:0000256" key="11">
    <source>
        <dbReference type="SAM" id="Phobius"/>
    </source>
</evidence>
<keyword evidence="7" id="KW-0675">Receptor</keyword>
<accession>A0AAU9XIQ6</accession>
<feature type="domain" description="G-protein coupled receptors family 1 profile" evidence="13">
    <location>
        <begin position="86"/>
        <end position="315"/>
    </location>
</feature>
<feature type="transmembrane region" description="Helical" evidence="11">
    <location>
        <begin position="260"/>
        <end position="279"/>
    </location>
</feature>
<sequence>MFLLFFFLQLQVTKSILAGFHSQGRDHIAAVELQRCAVMANNLTQLPYQACLVQNIPQETQHQLRDFTNYGVRPMGMLLAVIGFFCNALVVFTVTRNRSLQSPSFLMLCSLSVTDLLYTSYSIFRDVSAIADKYMCPPSGGSGVSSRLSHATSILCLYATLANLALISRDRYLAIRKPWWYRNNVTRYRAIVKILVTWVICIFAVLLAELDMIPYGNVSALLFYLICFLVIIISYIGIFSKKMNPTETQLRPSLERERRLAITVGIILVVLFLTFLPALMSPLILHLLGIMSLSAYRPFYTFFLQLNAFLNPLLNFGRSKDMRTGLRNLIKLSRQIQPQAGSFNRGQNPHTSDSATMATERAS</sequence>
<dbReference type="Gene3D" id="1.20.1070.10">
    <property type="entry name" value="Rhodopsin 7-helix transmembrane proteins"/>
    <property type="match status" value="1"/>
</dbReference>
<dbReference type="Pfam" id="PF10323">
    <property type="entry name" value="7TM_GPCR_Srv"/>
    <property type="match status" value="1"/>
</dbReference>
<feature type="signal peptide" evidence="12">
    <location>
        <begin position="1"/>
        <end position="18"/>
    </location>
</feature>
<proteinExistence type="predicted"/>
<evidence type="ECO:0000256" key="1">
    <source>
        <dbReference type="ARBA" id="ARBA00004651"/>
    </source>
</evidence>
<evidence type="ECO:0000256" key="6">
    <source>
        <dbReference type="ARBA" id="ARBA00023136"/>
    </source>
</evidence>
<evidence type="ECO:0000256" key="9">
    <source>
        <dbReference type="ARBA" id="ARBA00023224"/>
    </source>
</evidence>
<feature type="compositionally biased region" description="Polar residues" evidence="10">
    <location>
        <begin position="340"/>
        <end position="357"/>
    </location>
</feature>
<feature type="transmembrane region" description="Helical" evidence="11">
    <location>
        <begin position="299"/>
        <end position="317"/>
    </location>
</feature>
<keyword evidence="2" id="KW-1003">Cell membrane</keyword>
<keyword evidence="3 11" id="KW-0812">Transmembrane</keyword>
<keyword evidence="9" id="KW-0807">Transducer</keyword>
<evidence type="ECO:0000256" key="5">
    <source>
        <dbReference type="ARBA" id="ARBA00023040"/>
    </source>
</evidence>
<feature type="transmembrane region" description="Helical" evidence="11">
    <location>
        <begin position="105"/>
        <end position="124"/>
    </location>
</feature>
<evidence type="ECO:0000256" key="2">
    <source>
        <dbReference type="ARBA" id="ARBA00022475"/>
    </source>
</evidence>
<feature type="transmembrane region" description="Helical" evidence="11">
    <location>
        <begin position="148"/>
        <end position="167"/>
    </location>
</feature>
<keyword evidence="5" id="KW-0297">G-protein coupled receptor</keyword>
<evidence type="ECO:0000256" key="10">
    <source>
        <dbReference type="SAM" id="MobiDB-lite"/>
    </source>
</evidence>
<dbReference type="CDD" id="cd00637">
    <property type="entry name" value="7tm_classA_rhodopsin-like"/>
    <property type="match status" value="1"/>
</dbReference>
<name>A0AAU9XIQ6_9CNID</name>
<feature type="transmembrane region" description="Helical" evidence="11">
    <location>
        <begin position="188"/>
        <end position="208"/>
    </location>
</feature>
<evidence type="ECO:0000256" key="8">
    <source>
        <dbReference type="ARBA" id="ARBA00023180"/>
    </source>
</evidence>
<organism evidence="14 15">
    <name type="scientific">Pocillopora meandrina</name>
    <dbReference type="NCBI Taxonomy" id="46732"/>
    <lineage>
        <taxon>Eukaryota</taxon>
        <taxon>Metazoa</taxon>
        <taxon>Cnidaria</taxon>
        <taxon>Anthozoa</taxon>
        <taxon>Hexacorallia</taxon>
        <taxon>Scleractinia</taxon>
        <taxon>Astrocoeniina</taxon>
        <taxon>Pocilloporidae</taxon>
        <taxon>Pocillopora</taxon>
    </lineage>
</organism>
<comment type="caution">
    <text evidence="14">The sequence shown here is derived from an EMBL/GenBank/DDBJ whole genome shotgun (WGS) entry which is preliminary data.</text>
</comment>
<protein>
    <recommendedName>
        <fullName evidence="13">G-protein coupled receptors family 1 profile domain-containing protein</fullName>
    </recommendedName>
</protein>
<evidence type="ECO:0000313" key="14">
    <source>
        <dbReference type="EMBL" id="CAH3147763.1"/>
    </source>
</evidence>
<dbReference type="GO" id="GO:0005886">
    <property type="term" value="C:plasma membrane"/>
    <property type="evidence" value="ECO:0007669"/>
    <property type="project" value="UniProtKB-SubCell"/>
</dbReference>
<gene>
    <name evidence="14" type="ORF">PMEA_00023620</name>
</gene>
<keyword evidence="8" id="KW-0325">Glycoprotein</keyword>
<dbReference type="Proteomes" id="UP001159428">
    <property type="component" value="Unassembled WGS sequence"/>
</dbReference>
<keyword evidence="4 11" id="KW-1133">Transmembrane helix</keyword>
<feature type="transmembrane region" description="Helical" evidence="11">
    <location>
        <begin position="75"/>
        <end position="93"/>
    </location>
</feature>
<dbReference type="GO" id="GO:0004930">
    <property type="term" value="F:G protein-coupled receptor activity"/>
    <property type="evidence" value="ECO:0007669"/>
    <property type="project" value="UniProtKB-KW"/>
</dbReference>
<feature type="chain" id="PRO_5043953434" description="G-protein coupled receptors family 1 profile domain-containing protein" evidence="12">
    <location>
        <begin position="19"/>
        <end position="363"/>
    </location>
</feature>
<feature type="region of interest" description="Disordered" evidence="10">
    <location>
        <begin position="340"/>
        <end position="363"/>
    </location>
</feature>
<evidence type="ECO:0000256" key="3">
    <source>
        <dbReference type="ARBA" id="ARBA00022692"/>
    </source>
</evidence>
<evidence type="ECO:0000256" key="4">
    <source>
        <dbReference type="ARBA" id="ARBA00022989"/>
    </source>
</evidence>
<feature type="transmembrane region" description="Helical" evidence="11">
    <location>
        <begin position="220"/>
        <end position="239"/>
    </location>
</feature>
<dbReference type="Pfam" id="PF00001">
    <property type="entry name" value="7tm_1"/>
    <property type="match status" value="1"/>
</dbReference>
<keyword evidence="15" id="KW-1185">Reference proteome</keyword>
<keyword evidence="12" id="KW-0732">Signal</keyword>
<dbReference type="InterPro" id="IPR019426">
    <property type="entry name" value="7TM_GPCR_serpentine_rcpt_Srv"/>
</dbReference>
<dbReference type="AlphaFoldDB" id="A0AAU9XIQ6"/>
<dbReference type="InterPro" id="IPR000276">
    <property type="entry name" value="GPCR_Rhodpsn"/>
</dbReference>
<evidence type="ECO:0000259" key="13">
    <source>
        <dbReference type="PROSITE" id="PS50262"/>
    </source>
</evidence>
<dbReference type="SUPFAM" id="SSF81321">
    <property type="entry name" value="Family A G protein-coupled receptor-like"/>
    <property type="match status" value="1"/>
</dbReference>
<dbReference type="SMART" id="SM01381">
    <property type="entry name" value="7TM_GPCR_Srsx"/>
    <property type="match status" value="1"/>
</dbReference>
<keyword evidence="6 11" id="KW-0472">Membrane</keyword>
<comment type="subcellular location">
    <subcellularLocation>
        <location evidence="1">Cell membrane</location>
        <topology evidence="1">Multi-pass membrane protein</topology>
    </subcellularLocation>
</comment>
<evidence type="ECO:0000256" key="7">
    <source>
        <dbReference type="ARBA" id="ARBA00023170"/>
    </source>
</evidence>
<dbReference type="PANTHER" id="PTHR24246:SF27">
    <property type="entry name" value="ADENOSINE RECEPTOR, ISOFORM A"/>
    <property type="match status" value="1"/>
</dbReference>
<dbReference type="PROSITE" id="PS50262">
    <property type="entry name" value="G_PROTEIN_RECEP_F1_2"/>
    <property type="match status" value="1"/>
</dbReference>
<dbReference type="PANTHER" id="PTHR24246">
    <property type="entry name" value="OLFACTORY RECEPTOR AND ADENOSINE RECEPTOR"/>
    <property type="match status" value="1"/>
</dbReference>
<dbReference type="PRINTS" id="PR00237">
    <property type="entry name" value="GPCRRHODOPSN"/>
</dbReference>
<dbReference type="EMBL" id="CALNXJ010000043">
    <property type="protein sequence ID" value="CAH3147763.1"/>
    <property type="molecule type" value="Genomic_DNA"/>
</dbReference>
<dbReference type="InterPro" id="IPR017452">
    <property type="entry name" value="GPCR_Rhodpsn_7TM"/>
</dbReference>
<evidence type="ECO:0000313" key="15">
    <source>
        <dbReference type="Proteomes" id="UP001159428"/>
    </source>
</evidence>
<reference evidence="14 15" key="1">
    <citation type="submission" date="2022-05" db="EMBL/GenBank/DDBJ databases">
        <authorList>
            <consortium name="Genoscope - CEA"/>
            <person name="William W."/>
        </authorList>
    </citation>
    <scope>NUCLEOTIDE SEQUENCE [LARGE SCALE GENOMIC DNA]</scope>
</reference>